<evidence type="ECO:0000313" key="3">
    <source>
        <dbReference type="Proteomes" id="UP001428341"/>
    </source>
</evidence>
<evidence type="ECO:0000256" key="1">
    <source>
        <dbReference type="SAM" id="Phobius"/>
    </source>
</evidence>
<sequence length="94" mass="10283">MSRGHNFVQDFFLVDLTEEIGQEFNFVYVILASIVLTFLCNGNNVRAASDAIENNSVDEIVQVPPFPGADGINSCPPSVAQMSRQQNMKAASVF</sequence>
<name>A0AAP0LQX3_9ROSI</name>
<proteinExistence type="predicted"/>
<reference evidence="2 3" key="1">
    <citation type="submission" date="2024-05" db="EMBL/GenBank/DDBJ databases">
        <title>Haplotype-resolved chromosome-level genome assembly of Huyou (Citrus changshanensis).</title>
        <authorList>
            <person name="Miao C."/>
            <person name="Chen W."/>
            <person name="Wu Y."/>
            <person name="Wang L."/>
            <person name="Zhao S."/>
            <person name="Grierson D."/>
            <person name="Xu C."/>
            <person name="Chen K."/>
        </authorList>
    </citation>
    <scope>NUCLEOTIDE SEQUENCE [LARGE SCALE GENOMIC DNA]</scope>
    <source>
        <strain evidence="2">01-14</strain>
        <tissue evidence="2">Leaf</tissue>
    </source>
</reference>
<keyword evidence="1" id="KW-0812">Transmembrane</keyword>
<accession>A0AAP0LQX3</accession>
<keyword evidence="1" id="KW-1133">Transmembrane helix</keyword>
<dbReference type="EMBL" id="JBCGBO010000024">
    <property type="protein sequence ID" value="KAK9182611.1"/>
    <property type="molecule type" value="Genomic_DNA"/>
</dbReference>
<keyword evidence="3" id="KW-1185">Reference proteome</keyword>
<gene>
    <name evidence="2" type="ORF">WN944_025756</name>
</gene>
<protein>
    <submittedName>
        <fullName evidence="2">Uncharacterized protein</fullName>
    </submittedName>
</protein>
<feature type="transmembrane region" description="Helical" evidence="1">
    <location>
        <begin position="20"/>
        <end position="40"/>
    </location>
</feature>
<comment type="caution">
    <text evidence="2">The sequence shown here is derived from an EMBL/GenBank/DDBJ whole genome shotgun (WGS) entry which is preliminary data.</text>
</comment>
<organism evidence="2 3">
    <name type="scientific">Citrus x changshan-huyou</name>
    <dbReference type="NCBI Taxonomy" id="2935761"/>
    <lineage>
        <taxon>Eukaryota</taxon>
        <taxon>Viridiplantae</taxon>
        <taxon>Streptophyta</taxon>
        <taxon>Embryophyta</taxon>
        <taxon>Tracheophyta</taxon>
        <taxon>Spermatophyta</taxon>
        <taxon>Magnoliopsida</taxon>
        <taxon>eudicotyledons</taxon>
        <taxon>Gunneridae</taxon>
        <taxon>Pentapetalae</taxon>
        <taxon>rosids</taxon>
        <taxon>malvids</taxon>
        <taxon>Sapindales</taxon>
        <taxon>Rutaceae</taxon>
        <taxon>Aurantioideae</taxon>
        <taxon>Citrus</taxon>
    </lineage>
</organism>
<dbReference type="AlphaFoldDB" id="A0AAP0LQX3"/>
<keyword evidence="1" id="KW-0472">Membrane</keyword>
<dbReference type="Proteomes" id="UP001428341">
    <property type="component" value="Unassembled WGS sequence"/>
</dbReference>
<evidence type="ECO:0000313" key="2">
    <source>
        <dbReference type="EMBL" id="KAK9182611.1"/>
    </source>
</evidence>